<proteinExistence type="predicted"/>
<reference evidence="1 2" key="1">
    <citation type="journal article" date="2014" name="PLoS ONE">
        <title>Genome Sequence of Candidatus Nitrososphaera evergladensis from Group I.1b Enriched from Everglades Soil Reveals Novel Genomic Features of the Ammonia-Oxidizing Archaea.</title>
        <authorList>
            <person name="Zhalnina K.V."/>
            <person name="Dias R."/>
            <person name="Leonard M.T."/>
            <person name="Dorr de Quadros P."/>
            <person name="Camargo F.A."/>
            <person name="Drew J.C."/>
            <person name="Farmerie W.G."/>
            <person name="Daroub S.H."/>
            <person name="Triplett E.W."/>
        </authorList>
    </citation>
    <scope>NUCLEOTIDE SEQUENCE [LARGE SCALE GENOMIC DNA]</scope>
    <source>
        <strain evidence="1 2">SR1</strain>
    </source>
</reference>
<protein>
    <submittedName>
        <fullName evidence="1">Uncharacterized protein</fullName>
    </submittedName>
</protein>
<name>A0A075MWD2_9ARCH</name>
<sequence>MPISHSKFANPDSYRNPRLSKQIRKILADDIAVRLLYMAHEGFLAKNFAYKSMGITRKQYYSRLKPLIKLQFIEKVASSDTGRRNKSMYVATTLGKMIFRTQVRMIEELSENIENVNLIERIKTDYQHIGNDKIAKISTILLDNTSVLRDVFASMGNKHDLDVLSDYETAISTSCDLISKAKSRVLVASRYVHPDAVKEMVRAASYNNIEVRSIIEQSILAKRIADLKVDSEEKLNANAQLLFPAITSGIKYRYSEVYYTFLVVDNLVSIIEVLSPFDQQFLLALKFNSRAISERLGAIFESMWKRSMMPYESAASYLSSSSHAPSSIIKRN</sequence>
<evidence type="ECO:0000313" key="2">
    <source>
        <dbReference type="Proteomes" id="UP000028194"/>
    </source>
</evidence>
<evidence type="ECO:0000313" key="1">
    <source>
        <dbReference type="EMBL" id="AIF83589.1"/>
    </source>
</evidence>
<organism evidence="1 2">
    <name type="scientific">Candidatus Nitrososphaera evergladensis SR1</name>
    <dbReference type="NCBI Taxonomy" id="1459636"/>
    <lineage>
        <taxon>Archaea</taxon>
        <taxon>Nitrososphaerota</taxon>
        <taxon>Nitrososphaeria</taxon>
        <taxon>Nitrososphaerales</taxon>
        <taxon>Nitrososphaeraceae</taxon>
        <taxon>Nitrososphaera</taxon>
    </lineage>
</organism>
<dbReference type="HOGENOM" id="CLU_835763_0_0_2"/>
<gene>
    <name evidence="1" type="ORF">NTE_01526</name>
</gene>
<dbReference type="Proteomes" id="UP000028194">
    <property type="component" value="Chromosome"/>
</dbReference>
<keyword evidence="2" id="KW-1185">Reference proteome</keyword>
<dbReference type="EMBL" id="CP007174">
    <property type="protein sequence ID" value="AIF83589.1"/>
    <property type="molecule type" value="Genomic_DNA"/>
</dbReference>
<dbReference type="STRING" id="1459636.NTE_01526"/>
<dbReference type="SUPFAM" id="SSF46785">
    <property type="entry name" value="Winged helix' DNA-binding domain"/>
    <property type="match status" value="1"/>
</dbReference>
<dbReference type="KEGG" id="nev:NTE_01526"/>
<dbReference type="eggNOG" id="arCOG04362">
    <property type="taxonomic scope" value="Archaea"/>
</dbReference>
<dbReference type="InterPro" id="IPR036390">
    <property type="entry name" value="WH_DNA-bd_sf"/>
</dbReference>
<dbReference type="AlphaFoldDB" id="A0A075MWD2"/>
<accession>A0A075MWD2</accession>